<evidence type="ECO:0000256" key="5">
    <source>
        <dbReference type="ARBA" id="ARBA00022692"/>
    </source>
</evidence>
<dbReference type="Pfam" id="PF00083">
    <property type="entry name" value="Sugar_tr"/>
    <property type="match status" value="1"/>
</dbReference>
<proteinExistence type="inferred from homology"/>
<dbReference type="InterPro" id="IPR005829">
    <property type="entry name" value="Sugar_transporter_CS"/>
</dbReference>
<evidence type="ECO:0000259" key="12">
    <source>
        <dbReference type="PROSITE" id="PS50850"/>
    </source>
</evidence>
<evidence type="ECO:0000313" key="14">
    <source>
        <dbReference type="Proteomes" id="UP000262477"/>
    </source>
</evidence>
<dbReference type="Pfam" id="PF07690">
    <property type="entry name" value="MFS_1"/>
    <property type="match status" value="1"/>
</dbReference>
<reference evidence="13 14" key="1">
    <citation type="submission" date="2018-08" db="EMBL/GenBank/DDBJ databases">
        <title>Streptomyces NEAU-D10 sp. nov., a novel Actinomycete isolated from soil.</title>
        <authorList>
            <person name="Jin L."/>
        </authorList>
    </citation>
    <scope>NUCLEOTIDE SEQUENCE [LARGE SCALE GENOMIC DNA]</scope>
    <source>
        <strain evidence="13 14">NEAU-D10</strain>
    </source>
</reference>
<comment type="subcellular location">
    <subcellularLocation>
        <location evidence="1">Cell membrane</location>
        <topology evidence="1">Multi-pass membrane protein</topology>
    </subcellularLocation>
</comment>
<dbReference type="PANTHER" id="PTHR43528">
    <property type="entry name" value="ALPHA-KETOGLUTARATE PERMEASE"/>
    <property type="match status" value="1"/>
</dbReference>
<name>A0A371QAE6_STRIH</name>
<comment type="function">
    <text evidence="9">May be a proton symporter involved in the uptake of osmolytes such as proline and glycine betaine.</text>
</comment>
<dbReference type="EMBL" id="QUAC01000019">
    <property type="protein sequence ID" value="REK91669.1"/>
    <property type="molecule type" value="Genomic_DNA"/>
</dbReference>
<keyword evidence="7 11" id="KW-1133">Transmembrane helix</keyword>
<feature type="domain" description="Major facilitator superfamily (MFS) profile" evidence="12">
    <location>
        <begin position="27"/>
        <end position="434"/>
    </location>
</feature>
<dbReference type="InterPro" id="IPR051084">
    <property type="entry name" value="H+-coupled_symporters"/>
</dbReference>
<dbReference type="PROSITE" id="PS50850">
    <property type="entry name" value="MFS"/>
    <property type="match status" value="1"/>
</dbReference>
<keyword evidence="3" id="KW-0813">Transport</keyword>
<evidence type="ECO:0000256" key="6">
    <source>
        <dbReference type="ARBA" id="ARBA00022847"/>
    </source>
</evidence>
<dbReference type="InterPro" id="IPR036259">
    <property type="entry name" value="MFS_trans_sf"/>
</dbReference>
<dbReference type="Gene3D" id="1.20.1250.20">
    <property type="entry name" value="MFS general substrate transporter like domains"/>
    <property type="match status" value="2"/>
</dbReference>
<dbReference type="AlphaFoldDB" id="A0A371QAE6"/>
<dbReference type="InterPro" id="IPR011701">
    <property type="entry name" value="MFS"/>
</dbReference>
<gene>
    <name evidence="13" type="ORF">DY245_03445</name>
</gene>
<keyword evidence="14" id="KW-1185">Reference proteome</keyword>
<feature type="transmembrane region" description="Helical" evidence="11">
    <location>
        <begin position="341"/>
        <end position="360"/>
    </location>
</feature>
<feature type="transmembrane region" description="Helical" evidence="11">
    <location>
        <begin position="283"/>
        <end position="304"/>
    </location>
</feature>
<dbReference type="FunFam" id="1.20.1250.20:FF:000001">
    <property type="entry name" value="Dicarboxylate MFS transporter"/>
    <property type="match status" value="1"/>
</dbReference>
<comment type="similarity">
    <text evidence="2">Belongs to the major facilitator superfamily. Metabolite:H+ Symporter (MHS) family (TC 2.A.1.6) family.</text>
</comment>
<evidence type="ECO:0000256" key="7">
    <source>
        <dbReference type="ARBA" id="ARBA00022989"/>
    </source>
</evidence>
<organism evidence="13 14">
    <name type="scientific">Streptomyces inhibens</name>
    <dbReference type="NCBI Taxonomy" id="2293571"/>
    <lineage>
        <taxon>Bacteria</taxon>
        <taxon>Bacillati</taxon>
        <taxon>Actinomycetota</taxon>
        <taxon>Actinomycetes</taxon>
        <taxon>Kitasatosporales</taxon>
        <taxon>Streptomycetaceae</taxon>
        <taxon>Streptomyces</taxon>
    </lineage>
</organism>
<comment type="caution">
    <text evidence="13">The sequence shown here is derived from an EMBL/GenBank/DDBJ whole genome shotgun (WGS) entry which is preliminary data.</text>
</comment>
<feature type="transmembrane region" description="Helical" evidence="11">
    <location>
        <begin position="66"/>
        <end position="87"/>
    </location>
</feature>
<feature type="transmembrane region" description="Helical" evidence="11">
    <location>
        <begin position="198"/>
        <end position="217"/>
    </location>
</feature>
<feature type="transmembrane region" description="Helical" evidence="11">
    <location>
        <begin position="316"/>
        <end position="335"/>
    </location>
</feature>
<evidence type="ECO:0000256" key="11">
    <source>
        <dbReference type="SAM" id="Phobius"/>
    </source>
</evidence>
<accession>A0A371QAE6</accession>
<dbReference type="SUPFAM" id="SSF103473">
    <property type="entry name" value="MFS general substrate transporter"/>
    <property type="match status" value="1"/>
</dbReference>
<evidence type="ECO:0000256" key="1">
    <source>
        <dbReference type="ARBA" id="ARBA00004651"/>
    </source>
</evidence>
<evidence type="ECO:0000256" key="9">
    <source>
        <dbReference type="ARBA" id="ARBA00037295"/>
    </source>
</evidence>
<dbReference type="PANTHER" id="PTHR43528:SF1">
    <property type="entry name" value="ALPHA-KETOGLUTARATE PERMEASE"/>
    <property type="match status" value="1"/>
</dbReference>
<feature type="transmembrane region" description="Helical" evidence="11">
    <location>
        <begin position="413"/>
        <end position="429"/>
    </location>
</feature>
<dbReference type="InterPro" id="IPR005828">
    <property type="entry name" value="MFS_sugar_transport-like"/>
</dbReference>
<dbReference type="Proteomes" id="UP000262477">
    <property type="component" value="Unassembled WGS sequence"/>
</dbReference>
<sequence length="442" mass="46948">MDTPIAGDRPDTALPEAAVTTTKAHRVIVAASIGNALEWFDIMVYAFFAGTIAKLFFPAADDTVSLLLVFGTFGVTYVVRPLGAVVLGRYADRAGRKAALMVSIRIMMLGTFLIAVMPTYPTIGIAAPIAILLSRLLQGFSAGGEFGSATALLAEHSPRMRGFMASWQFASQGVATLLAAGFGTLLTSTLSDAQLESWGWRIPFAFGLLIGPIGFYIRRYLDDAPEFARSARQEPERSPVGEVLRDHKSSVLLSIGAIAVSTALTYLIAYIPNFAVKQLHLPASTGFAAAMVTGAVLTVVTPLIGYLSDRVGRIRVMSVFAVLILLLLLPAFGYLVAHPGFGVILGVMFLVGLLKAGYFGPLPALMSELFPVTSRATGVALSYNLGVMLFGGTTPLVIVWLIDATGNDLAPTWYLSGLAVLSLTTVLLARRRLRAVGAATDE</sequence>
<dbReference type="GO" id="GO:0005886">
    <property type="term" value="C:plasma membrane"/>
    <property type="evidence" value="ECO:0007669"/>
    <property type="project" value="UniProtKB-SubCell"/>
</dbReference>
<keyword evidence="8 11" id="KW-0472">Membrane</keyword>
<feature type="transmembrane region" description="Helical" evidence="11">
    <location>
        <begin position="381"/>
        <end position="401"/>
    </location>
</feature>
<keyword evidence="4" id="KW-1003">Cell membrane</keyword>
<feature type="transmembrane region" description="Helical" evidence="11">
    <location>
        <begin position="251"/>
        <end position="271"/>
    </location>
</feature>
<dbReference type="InterPro" id="IPR020846">
    <property type="entry name" value="MFS_dom"/>
</dbReference>
<dbReference type="OrthoDB" id="8953821at2"/>
<protein>
    <recommendedName>
        <fullName evidence="10">Putative proline/betaine transporter</fullName>
    </recommendedName>
</protein>
<evidence type="ECO:0000256" key="8">
    <source>
        <dbReference type="ARBA" id="ARBA00023136"/>
    </source>
</evidence>
<evidence type="ECO:0000256" key="4">
    <source>
        <dbReference type="ARBA" id="ARBA00022475"/>
    </source>
</evidence>
<evidence type="ECO:0000256" key="2">
    <source>
        <dbReference type="ARBA" id="ARBA00008240"/>
    </source>
</evidence>
<dbReference type="RefSeq" id="WP_128503315.1">
    <property type="nucleotide sequence ID" value="NZ_QUAC01000019.1"/>
</dbReference>
<evidence type="ECO:0000256" key="3">
    <source>
        <dbReference type="ARBA" id="ARBA00022448"/>
    </source>
</evidence>
<evidence type="ECO:0000256" key="10">
    <source>
        <dbReference type="ARBA" id="ARBA00039918"/>
    </source>
</evidence>
<evidence type="ECO:0000313" key="13">
    <source>
        <dbReference type="EMBL" id="REK91669.1"/>
    </source>
</evidence>
<keyword evidence="6" id="KW-0769">Symport</keyword>
<dbReference type="GO" id="GO:0015293">
    <property type="term" value="F:symporter activity"/>
    <property type="evidence" value="ECO:0007669"/>
    <property type="project" value="UniProtKB-KW"/>
</dbReference>
<keyword evidence="5 11" id="KW-0812">Transmembrane</keyword>
<dbReference type="PROSITE" id="PS00216">
    <property type="entry name" value="SUGAR_TRANSPORT_1"/>
    <property type="match status" value="1"/>
</dbReference>